<dbReference type="OrthoDB" id="7390129at2"/>
<name>A0A437GUU7_9SPHN</name>
<evidence type="ECO:0000313" key="3">
    <source>
        <dbReference type="Proteomes" id="UP000283003"/>
    </source>
</evidence>
<comment type="caution">
    <text evidence="2">The sequence shown here is derived from an EMBL/GenBank/DDBJ whole genome shotgun (WGS) entry which is preliminary data.</text>
</comment>
<proteinExistence type="predicted"/>
<evidence type="ECO:0000256" key="1">
    <source>
        <dbReference type="SAM" id="MobiDB-lite"/>
    </source>
</evidence>
<keyword evidence="3" id="KW-1185">Reference proteome</keyword>
<dbReference type="Gene3D" id="1.25.40.10">
    <property type="entry name" value="Tetratricopeptide repeat domain"/>
    <property type="match status" value="1"/>
</dbReference>
<sequence>MGWIIVLALAAITFAGMAFVLKLPRGGREFAGAALMLGLAGYALQGHPQMRGSPTVPRENAESGQAALIEARKAMGDQYGRGQSYLITADAFVRAGQFGAAAGMLRGAIHENPDDPDVWVALGNALVGHANGIITPAALYAFDNAAAIAPEHLGPPFFKGLALAQSGQFEEARAMWQGLLDRPGDTNAPWRADLTERLARLDAIIAMTNGASPAGPMPSGPVPVEQESPDAAASGSPAP</sequence>
<dbReference type="EMBL" id="RXOL01000008">
    <property type="protein sequence ID" value="RVQ65316.1"/>
    <property type="molecule type" value="Genomic_DNA"/>
</dbReference>
<protein>
    <submittedName>
        <fullName evidence="2">Tetratricopeptide repeat protein</fullName>
    </submittedName>
</protein>
<evidence type="ECO:0000313" key="2">
    <source>
        <dbReference type="EMBL" id="RVQ65316.1"/>
    </source>
</evidence>
<dbReference type="SUPFAM" id="SSF48452">
    <property type="entry name" value="TPR-like"/>
    <property type="match status" value="1"/>
</dbReference>
<reference evidence="2 3" key="1">
    <citation type="submission" date="2018-12" db="EMBL/GenBank/DDBJ databases">
        <title>Croceicoccus ponticola sp. nov., a lipolytic bacterium isolated from seawater.</title>
        <authorList>
            <person name="Yoon J.-H."/>
        </authorList>
    </citation>
    <scope>NUCLEOTIDE SEQUENCE [LARGE SCALE GENOMIC DNA]</scope>
    <source>
        <strain evidence="2 3">GM-16</strain>
    </source>
</reference>
<dbReference type="RefSeq" id="WP_127613517.1">
    <property type="nucleotide sequence ID" value="NZ_RXOL01000008.1"/>
</dbReference>
<dbReference type="AlphaFoldDB" id="A0A437GUU7"/>
<dbReference type="Proteomes" id="UP000283003">
    <property type="component" value="Unassembled WGS sequence"/>
</dbReference>
<dbReference type="InterPro" id="IPR011990">
    <property type="entry name" value="TPR-like_helical_dom_sf"/>
</dbReference>
<feature type="region of interest" description="Disordered" evidence="1">
    <location>
        <begin position="209"/>
        <end position="239"/>
    </location>
</feature>
<organism evidence="2 3">
    <name type="scientific">Croceicoccus ponticola</name>
    <dbReference type="NCBI Taxonomy" id="2217664"/>
    <lineage>
        <taxon>Bacteria</taxon>
        <taxon>Pseudomonadati</taxon>
        <taxon>Pseudomonadota</taxon>
        <taxon>Alphaproteobacteria</taxon>
        <taxon>Sphingomonadales</taxon>
        <taxon>Erythrobacteraceae</taxon>
        <taxon>Croceicoccus</taxon>
    </lineage>
</organism>
<gene>
    <name evidence="2" type="ORF">EKN06_13860</name>
</gene>
<feature type="compositionally biased region" description="Low complexity" evidence="1">
    <location>
        <begin position="229"/>
        <end position="239"/>
    </location>
</feature>
<accession>A0A437GUU7</accession>
<dbReference type="Pfam" id="PF13428">
    <property type="entry name" value="TPR_14"/>
    <property type="match status" value="1"/>
</dbReference>